<gene>
    <name evidence="10" type="ORF">BSZ39_01500</name>
</gene>
<dbReference type="InterPro" id="IPR033704">
    <property type="entry name" value="dUTPase_trimeric"/>
</dbReference>
<evidence type="ECO:0000313" key="11">
    <source>
        <dbReference type="Proteomes" id="UP000185628"/>
    </source>
</evidence>
<dbReference type="EMBL" id="MQVR01000005">
    <property type="protein sequence ID" value="OKL54884.1"/>
    <property type="molecule type" value="Genomic_DNA"/>
</dbReference>
<name>A0A1Q5Q4Y5_9ACTO</name>
<dbReference type="SUPFAM" id="SSF51283">
    <property type="entry name" value="dUTPase-like"/>
    <property type="match status" value="1"/>
</dbReference>
<evidence type="ECO:0000259" key="9">
    <source>
        <dbReference type="Pfam" id="PF00692"/>
    </source>
</evidence>
<dbReference type="InterPro" id="IPR036157">
    <property type="entry name" value="dUTPase-like_sf"/>
</dbReference>
<dbReference type="AlphaFoldDB" id="A0A1Q5Q4Y5"/>
<dbReference type="GO" id="GO:0006226">
    <property type="term" value="P:dUMP biosynthetic process"/>
    <property type="evidence" value="ECO:0007669"/>
    <property type="project" value="InterPro"/>
</dbReference>
<evidence type="ECO:0000313" key="10">
    <source>
        <dbReference type="EMBL" id="OKL54884.1"/>
    </source>
</evidence>
<organism evidence="10 11">
    <name type="scientific">Bowdeniella nasicola</name>
    <dbReference type="NCBI Taxonomy" id="208480"/>
    <lineage>
        <taxon>Bacteria</taxon>
        <taxon>Bacillati</taxon>
        <taxon>Actinomycetota</taxon>
        <taxon>Actinomycetes</taxon>
        <taxon>Actinomycetales</taxon>
        <taxon>Actinomycetaceae</taxon>
        <taxon>Bowdeniella</taxon>
    </lineage>
</organism>
<dbReference type="FunFam" id="2.70.40.10:FF:000008">
    <property type="entry name" value="Deoxyuridine 5'-triphosphate nucleotidohydrolase"/>
    <property type="match status" value="1"/>
</dbReference>
<keyword evidence="6" id="KW-0460">Magnesium</keyword>
<evidence type="ECO:0000256" key="6">
    <source>
        <dbReference type="ARBA" id="ARBA00022842"/>
    </source>
</evidence>
<keyword evidence="11" id="KW-1185">Reference proteome</keyword>
<dbReference type="GO" id="GO:0046081">
    <property type="term" value="P:dUTP catabolic process"/>
    <property type="evidence" value="ECO:0007669"/>
    <property type="project" value="InterPro"/>
</dbReference>
<dbReference type="PANTHER" id="PTHR11241">
    <property type="entry name" value="DEOXYURIDINE 5'-TRIPHOSPHATE NUCLEOTIDOHYDROLASE"/>
    <property type="match status" value="1"/>
</dbReference>
<comment type="caution">
    <text evidence="10">The sequence shown here is derived from an EMBL/GenBank/DDBJ whole genome shotgun (WGS) entry which is preliminary data.</text>
</comment>
<keyword evidence="7" id="KW-0546">Nucleotide metabolism</keyword>
<dbReference type="Proteomes" id="UP000185628">
    <property type="component" value="Unassembled WGS sequence"/>
</dbReference>
<dbReference type="Pfam" id="PF00692">
    <property type="entry name" value="dUTPase"/>
    <property type="match status" value="1"/>
</dbReference>
<evidence type="ECO:0000256" key="7">
    <source>
        <dbReference type="ARBA" id="ARBA00023080"/>
    </source>
</evidence>
<comment type="similarity">
    <text evidence="2">Belongs to the dUTPase family.</text>
</comment>
<evidence type="ECO:0000256" key="1">
    <source>
        <dbReference type="ARBA" id="ARBA00001946"/>
    </source>
</evidence>
<dbReference type="OrthoDB" id="9809956at2"/>
<keyword evidence="4" id="KW-0479">Metal-binding</keyword>
<evidence type="ECO:0000256" key="3">
    <source>
        <dbReference type="ARBA" id="ARBA00012379"/>
    </source>
</evidence>
<proteinExistence type="inferred from homology"/>
<dbReference type="NCBIfam" id="TIGR00576">
    <property type="entry name" value="dut"/>
    <property type="match status" value="1"/>
</dbReference>
<dbReference type="InterPro" id="IPR008181">
    <property type="entry name" value="dUTPase"/>
</dbReference>
<sequence>MSDLTISVQLLHPDARLPHRAHYDDAGADLMSVEECEIAPGERALVGTGIAIEVPRGYAAFVHPRSGLAAKQGLTVLNAPGTIDSGYRGEVKVIVHNTDPHATAHIGVGDRIAQLVIQEVALPRFTAADRLSDSERAAGGFGSTGIAGKDTN</sequence>
<dbReference type="GO" id="GO:0000287">
    <property type="term" value="F:magnesium ion binding"/>
    <property type="evidence" value="ECO:0007669"/>
    <property type="project" value="InterPro"/>
</dbReference>
<dbReference type="GO" id="GO:0004170">
    <property type="term" value="F:dUTP diphosphatase activity"/>
    <property type="evidence" value="ECO:0007669"/>
    <property type="project" value="UniProtKB-EC"/>
</dbReference>
<protein>
    <recommendedName>
        <fullName evidence="3">dUTP diphosphatase</fullName>
        <ecNumber evidence="3">3.6.1.23</ecNumber>
    </recommendedName>
</protein>
<evidence type="ECO:0000256" key="5">
    <source>
        <dbReference type="ARBA" id="ARBA00022801"/>
    </source>
</evidence>
<reference evidence="11" key="1">
    <citation type="submission" date="2016-12" db="EMBL/GenBank/DDBJ databases">
        <authorList>
            <person name="Meng X."/>
        </authorList>
    </citation>
    <scope>NUCLEOTIDE SEQUENCE [LARGE SCALE GENOMIC DNA]</scope>
    <source>
        <strain evidence="11">DSM 19116</strain>
    </source>
</reference>
<feature type="domain" description="dUTPase-like" evidence="9">
    <location>
        <begin position="15"/>
        <end position="145"/>
    </location>
</feature>
<dbReference type="PANTHER" id="PTHR11241:SF0">
    <property type="entry name" value="DEOXYURIDINE 5'-TRIPHOSPHATE NUCLEOTIDOHYDROLASE"/>
    <property type="match status" value="1"/>
</dbReference>
<evidence type="ECO:0000256" key="8">
    <source>
        <dbReference type="ARBA" id="ARBA00047686"/>
    </source>
</evidence>
<dbReference type="Gene3D" id="2.70.40.10">
    <property type="match status" value="1"/>
</dbReference>
<dbReference type="InterPro" id="IPR029054">
    <property type="entry name" value="dUTPase-like"/>
</dbReference>
<evidence type="ECO:0000256" key="2">
    <source>
        <dbReference type="ARBA" id="ARBA00006581"/>
    </source>
</evidence>
<dbReference type="CDD" id="cd07557">
    <property type="entry name" value="trimeric_dUTPase"/>
    <property type="match status" value="1"/>
</dbReference>
<evidence type="ECO:0000256" key="4">
    <source>
        <dbReference type="ARBA" id="ARBA00022723"/>
    </source>
</evidence>
<comment type="catalytic activity">
    <reaction evidence="8">
        <text>dUTP + H2O = dUMP + diphosphate + H(+)</text>
        <dbReference type="Rhea" id="RHEA:10248"/>
        <dbReference type="ChEBI" id="CHEBI:15377"/>
        <dbReference type="ChEBI" id="CHEBI:15378"/>
        <dbReference type="ChEBI" id="CHEBI:33019"/>
        <dbReference type="ChEBI" id="CHEBI:61555"/>
        <dbReference type="ChEBI" id="CHEBI:246422"/>
        <dbReference type="EC" id="3.6.1.23"/>
    </reaction>
</comment>
<dbReference type="RefSeq" id="WP_073715637.1">
    <property type="nucleotide sequence ID" value="NZ_MQVR01000005.1"/>
</dbReference>
<keyword evidence="5 10" id="KW-0378">Hydrolase</keyword>
<comment type="cofactor">
    <cofactor evidence="1">
        <name>Mg(2+)</name>
        <dbReference type="ChEBI" id="CHEBI:18420"/>
    </cofactor>
</comment>
<accession>A0A1Q5Q4Y5</accession>
<dbReference type="NCBIfam" id="NF001862">
    <property type="entry name" value="PRK00601.1"/>
    <property type="match status" value="1"/>
</dbReference>
<dbReference type="EC" id="3.6.1.23" evidence="3"/>